<keyword evidence="2" id="KW-1185">Reference proteome</keyword>
<keyword evidence="1" id="KW-0449">Lipoprotein</keyword>
<evidence type="ECO:0000313" key="2">
    <source>
        <dbReference type="Proteomes" id="UP001057860"/>
    </source>
</evidence>
<evidence type="ECO:0000313" key="1">
    <source>
        <dbReference type="EMBL" id="UWM46668.1"/>
    </source>
</evidence>
<dbReference type="Gene3D" id="1.20.58.1630">
    <property type="entry name" value="Chaperone lipoprotein PulS/OutS"/>
    <property type="match status" value="1"/>
</dbReference>
<dbReference type="NCBIfam" id="TIGR01004">
    <property type="entry name" value="PulS_OutS"/>
    <property type="match status" value="1"/>
</dbReference>
<dbReference type="InterPro" id="IPR005699">
    <property type="entry name" value="Chap_lipoprot_PulS/OutS"/>
</dbReference>
<accession>A0ABY5UX70</accession>
<reference evidence="1" key="1">
    <citation type="submission" date="2022-08" db="EMBL/GenBank/DDBJ databases">
        <authorList>
            <person name="Bogun A."/>
            <person name="Kislichkina A."/>
            <person name="Solomentsev V."/>
            <person name="Skryabin Y."/>
            <person name="Sizova A."/>
            <person name="Platonov M."/>
            <person name="Dentovskaya S."/>
        </authorList>
    </citation>
    <scope>NUCLEOTIDE SEQUENCE</scope>
    <source>
        <strain evidence="1">SCPM-O-B-7604</strain>
    </source>
</reference>
<dbReference type="EMBL" id="CP104006">
    <property type="protein sequence ID" value="UWM46668.1"/>
    <property type="molecule type" value="Genomic_DNA"/>
</dbReference>
<gene>
    <name evidence="1" type="primary">gspS</name>
    <name evidence="1" type="ORF">N0H69_07580</name>
</gene>
<dbReference type="RefSeq" id="WP_050152256.1">
    <property type="nucleotide sequence ID" value="NZ_CP104006.1"/>
</dbReference>
<dbReference type="InterPro" id="IPR038432">
    <property type="entry name" value="PulS/OutS-like_sf"/>
</dbReference>
<sequence length="122" mass="14159">MRVKKIKAMLFITPIIFGCQLNNKNSFIEKNTIEQITALTSSMRFLKEICHIEGLANEDEIVNSAVRMIKKDNLTLSSEFYITISNKTQARYEEIKAHKVEQDIKCNELKNTLSGFINRMRE</sequence>
<protein>
    <submittedName>
        <fullName evidence="1">Type II secretion system pilot lipoprotein GspS</fullName>
    </submittedName>
</protein>
<dbReference type="GeneID" id="75139849"/>
<dbReference type="PROSITE" id="PS51257">
    <property type="entry name" value="PROKAR_LIPOPROTEIN"/>
    <property type="match status" value="1"/>
</dbReference>
<dbReference type="Pfam" id="PF09691">
    <property type="entry name" value="T2SS_PulS_OutS"/>
    <property type="match status" value="1"/>
</dbReference>
<name>A0ABY5UX70_9GAMM</name>
<dbReference type="Proteomes" id="UP001057860">
    <property type="component" value="Chromosome"/>
</dbReference>
<dbReference type="InterPro" id="IPR019114">
    <property type="entry name" value="Chap_lipoprot_PulS/OutS-like"/>
</dbReference>
<proteinExistence type="predicted"/>
<organism evidence="1 2">
    <name type="scientific">Yersinia alsatica</name>
    <dbReference type="NCBI Taxonomy" id="2890317"/>
    <lineage>
        <taxon>Bacteria</taxon>
        <taxon>Pseudomonadati</taxon>
        <taxon>Pseudomonadota</taxon>
        <taxon>Gammaproteobacteria</taxon>
        <taxon>Enterobacterales</taxon>
        <taxon>Yersiniaceae</taxon>
        <taxon>Yersinia</taxon>
    </lineage>
</organism>